<organism evidence="1 2">
    <name type="scientific">Pseudobythopirellula maris</name>
    <dbReference type="NCBI Taxonomy" id="2527991"/>
    <lineage>
        <taxon>Bacteria</taxon>
        <taxon>Pseudomonadati</taxon>
        <taxon>Planctomycetota</taxon>
        <taxon>Planctomycetia</taxon>
        <taxon>Pirellulales</taxon>
        <taxon>Lacipirellulaceae</taxon>
        <taxon>Pseudobythopirellula</taxon>
    </lineage>
</organism>
<dbReference type="Proteomes" id="UP000315440">
    <property type="component" value="Unassembled WGS sequence"/>
</dbReference>
<accession>A0A5C5ZUU4</accession>
<evidence type="ECO:0000313" key="1">
    <source>
        <dbReference type="EMBL" id="TWT91000.1"/>
    </source>
</evidence>
<name>A0A5C5ZUU4_9BACT</name>
<proteinExistence type="predicted"/>
<dbReference type="EMBL" id="SJPQ01000001">
    <property type="protein sequence ID" value="TWT91000.1"/>
    <property type="molecule type" value="Genomic_DNA"/>
</dbReference>
<dbReference type="OrthoDB" id="213201at2"/>
<sequence>MANTMRWRYGDTNPVMLPVDSATEIEIGDLVYLDTDDAKPASSLADEGSLVLNQQELQSVFVGVAMQCSRAGQTDSIRIATSGVFEFECAAATFELGALLGPAENGDGDALLDQRVAGAGTAAAALGRCAKRVAPAATRVLVDIASTVMRGGVQTPA</sequence>
<dbReference type="AlphaFoldDB" id="A0A5C5ZUU4"/>
<evidence type="ECO:0000313" key="2">
    <source>
        <dbReference type="Proteomes" id="UP000315440"/>
    </source>
</evidence>
<dbReference type="RefSeq" id="WP_146398356.1">
    <property type="nucleotide sequence ID" value="NZ_SJPQ01000001.1"/>
</dbReference>
<gene>
    <name evidence="1" type="ORF">Mal64_13990</name>
</gene>
<keyword evidence="2" id="KW-1185">Reference proteome</keyword>
<reference evidence="1 2" key="1">
    <citation type="submission" date="2019-02" db="EMBL/GenBank/DDBJ databases">
        <title>Deep-cultivation of Planctomycetes and their phenomic and genomic characterization uncovers novel biology.</title>
        <authorList>
            <person name="Wiegand S."/>
            <person name="Jogler M."/>
            <person name="Boedeker C."/>
            <person name="Pinto D."/>
            <person name="Vollmers J."/>
            <person name="Rivas-Marin E."/>
            <person name="Kohn T."/>
            <person name="Peeters S.H."/>
            <person name="Heuer A."/>
            <person name="Rast P."/>
            <person name="Oberbeckmann S."/>
            <person name="Bunk B."/>
            <person name="Jeske O."/>
            <person name="Meyerdierks A."/>
            <person name="Storesund J.E."/>
            <person name="Kallscheuer N."/>
            <person name="Luecker S."/>
            <person name="Lage O.M."/>
            <person name="Pohl T."/>
            <person name="Merkel B.J."/>
            <person name="Hornburger P."/>
            <person name="Mueller R.-W."/>
            <person name="Bruemmer F."/>
            <person name="Labrenz M."/>
            <person name="Spormann A.M."/>
            <person name="Op Den Camp H."/>
            <person name="Overmann J."/>
            <person name="Amann R."/>
            <person name="Jetten M.S.M."/>
            <person name="Mascher T."/>
            <person name="Medema M.H."/>
            <person name="Devos D.P."/>
            <person name="Kaster A.-K."/>
            <person name="Ovreas L."/>
            <person name="Rohde M."/>
            <person name="Galperin M.Y."/>
            <person name="Jogler C."/>
        </authorList>
    </citation>
    <scope>NUCLEOTIDE SEQUENCE [LARGE SCALE GENOMIC DNA]</scope>
    <source>
        <strain evidence="1 2">Mal64</strain>
    </source>
</reference>
<protein>
    <submittedName>
        <fullName evidence="1">Uncharacterized protein</fullName>
    </submittedName>
</protein>
<comment type="caution">
    <text evidence="1">The sequence shown here is derived from an EMBL/GenBank/DDBJ whole genome shotgun (WGS) entry which is preliminary data.</text>
</comment>